<evidence type="ECO:0000313" key="2">
    <source>
        <dbReference type="Proteomes" id="UP001157502"/>
    </source>
</evidence>
<sequence>MARSLSAGDPPLTPALSFLRTGSPQKAARPGQASSFPSPDPDRTTQHKALCPIAQSRAERQTGVRWKSPSVSQRCHERTDSRMSTFLGTTNTHSETPTKAAGK</sequence>
<proteinExistence type="predicted"/>
<protein>
    <submittedName>
        <fullName evidence="1">Uncharacterized protein</fullName>
    </submittedName>
</protein>
<accession>A0ACC2G2P3</accession>
<keyword evidence="2" id="KW-1185">Reference proteome</keyword>
<dbReference type="EMBL" id="CM055745">
    <property type="protein sequence ID" value="KAJ7997858.1"/>
    <property type="molecule type" value="Genomic_DNA"/>
</dbReference>
<name>A0ACC2G2P3_DALPE</name>
<reference evidence="1" key="1">
    <citation type="submission" date="2021-05" db="EMBL/GenBank/DDBJ databases">
        <authorList>
            <person name="Pan Q."/>
            <person name="Jouanno E."/>
            <person name="Zahm M."/>
            <person name="Klopp C."/>
            <person name="Cabau C."/>
            <person name="Louis A."/>
            <person name="Berthelot C."/>
            <person name="Parey E."/>
            <person name="Roest Crollius H."/>
            <person name="Montfort J."/>
            <person name="Robinson-Rechavi M."/>
            <person name="Bouchez O."/>
            <person name="Lampietro C."/>
            <person name="Lopez Roques C."/>
            <person name="Donnadieu C."/>
            <person name="Postlethwait J."/>
            <person name="Bobe J."/>
            <person name="Dillon D."/>
            <person name="Chandos A."/>
            <person name="von Hippel F."/>
            <person name="Guiguen Y."/>
        </authorList>
    </citation>
    <scope>NUCLEOTIDE SEQUENCE</scope>
    <source>
        <tissue evidence="1">Blood</tissue>
    </source>
</reference>
<gene>
    <name evidence="1" type="ORF">DPEC_G00216520</name>
</gene>
<comment type="caution">
    <text evidence="1">The sequence shown here is derived from an EMBL/GenBank/DDBJ whole genome shotgun (WGS) entry which is preliminary data.</text>
</comment>
<dbReference type="Proteomes" id="UP001157502">
    <property type="component" value="Chromosome 18"/>
</dbReference>
<evidence type="ECO:0000313" key="1">
    <source>
        <dbReference type="EMBL" id="KAJ7997858.1"/>
    </source>
</evidence>
<organism evidence="1 2">
    <name type="scientific">Dallia pectoralis</name>
    <name type="common">Alaska blackfish</name>
    <dbReference type="NCBI Taxonomy" id="75939"/>
    <lineage>
        <taxon>Eukaryota</taxon>
        <taxon>Metazoa</taxon>
        <taxon>Chordata</taxon>
        <taxon>Craniata</taxon>
        <taxon>Vertebrata</taxon>
        <taxon>Euteleostomi</taxon>
        <taxon>Actinopterygii</taxon>
        <taxon>Neopterygii</taxon>
        <taxon>Teleostei</taxon>
        <taxon>Protacanthopterygii</taxon>
        <taxon>Esociformes</taxon>
        <taxon>Umbridae</taxon>
        <taxon>Dallia</taxon>
    </lineage>
</organism>